<keyword evidence="1" id="KW-1133">Transmembrane helix</keyword>
<dbReference type="KEGG" id="trz:GWP43_11530"/>
<keyword evidence="1" id="KW-0812">Transmembrane</keyword>
<feature type="transmembrane region" description="Helical" evidence="1">
    <location>
        <begin position="178"/>
        <end position="201"/>
    </location>
</feature>
<sequence>MAFCQNCGKELMDGAKFCDSCGTPAGNTGSENQRKQVFDGELKKCPSCGAILSSDDLKCPQCGIELRNIKASSSVTNFNSDLFNTPKSDRSDFITSFPIPNAKEDFFEFLYITVGSVTQPCSAPLGSIDDQIRTAWINKYKQLKTRAPFIFAKDPESLAQVNQIFKTTKIRMPLWQKFLIFVFGGFAALIVLLVVLTKLGILN</sequence>
<keyword evidence="1" id="KW-0472">Membrane</keyword>
<dbReference type="RefSeq" id="WP_016518950.1">
    <property type="nucleotide sequence ID" value="NZ_CP048020.1"/>
</dbReference>
<organism evidence="3 4">
    <name type="scientific">Treponema vincentii</name>
    <dbReference type="NCBI Taxonomy" id="69710"/>
    <lineage>
        <taxon>Bacteria</taxon>
        <taxon>Pseudomonadati</taxon>
        <taxon>Spirochaetota</taxon>
        <taxon>Spirochaetia</taxon>
        <taxon>Spirochaetales</taxon>
        <taxon>Treponemataceae</taxon>
        <taxon>Treponema</taxon>
    </lineage>
</organism>
<protein>
    <submittedName>
        <fullName evidence="3">Zinc ribbon domain-containing protein</fullName>
    </submittedName>
</protein>
<dbReference type="EMBL" id="CP048020">
    <property type="protein sequence ID" value="QHX43971.1"/>
    <property type="molecule type" value="Genomic_DNA"/>
</dbReference>
<dbReference type="InterPro" id="IPR025874">
    <property type="entry name" value="DZR"/>
</dbReference>
<proteinExistence type="predicted"/>
<dbReference type="AlphaFoldDB" id="A0A6P1Y2J6"/>
<evidence type="ECO:0000313" key="4">
    <source>
        <dbReference type="Proteomes" id="UP000464374"/>
    </source>
</evidence>
<dbReference type="Proteomes" id="UP000464374">
    <property type="component" value="Chromosome"/>
</dbReference>
<name>A0A6P1Y2J6_9SPIR</name>
<evidence type="ECO:0000259" key="2">
    <source>
        <dbReference type="Pfam" id="PF12773"/>
    </source>
</evidence>
<accession>A0A6P1Y2J6</accession>
<evidence type="ECO:0000313" key="3">
    <source>
        <dbReference type="EMBL" id="QHX43971.1"/>
    </source>
</evidence>
<gene>
    <name evidence="3" type="ORF">GWP43_11530</name>
</gene>
<dbReference type="GeneID" id="301462597"/>
<reference evidence="3 4" key="1">
    <citation type="submission" date="2020-01" db="EMBL/GenBank/DDBJ databases">
        <title>Complete genome sequence of a human oral phylogroup 1 Treponema sp. strain ATCC 700766, originally isolated from periodontitis dental plaque.</title>
        <authorList>
            <person name="Chan Y."/>
            <person name="Huo Y.-B."/>
            <person name="Yu X.-L."/>
            <person name="Zeng H."/>
            <person name="Leung W.-K."/>
            <person name="Watt R.M."/>
        </authorList>
    </citation>
    <scope>NUCLEOTIDE SEQUENCE [LARGE SCALE GENOMIC DNA]</scope>
    <source>
        <strain evidence="3 4">OMZ 804</strain>
    </source>
</reference>
<feature type="domain" description="DZANK-type" evidence="2">
    <location>
        <begin position="4"/>
        <end position="63"/>
    </location>
</feature>
<evidence type="ECO:0000256" key="1">
    <source>
        <dbReference type="SAM" id="Phobius"/>
    </source>
</evidence>
<dbReference type="Pfam" id="PF12773">
    <property type="entry name" value="DZR"/>
    <property type="match status" value="1"/>
</dbReference>